<feature type="transmembrane region" description="Helical" evidence="8">
    <location>
        <begin position="116"/>
        <end position="134"/>
    </location>
</feature>
<keyword evidence="6 8" id="KW-1133">Transmembrane helix</keyword>
<evidence type="ECO:0000313" key="10">
    <source>
        <dbReference type="EMBL" id="SFH89296.1"/>
    </source>
</evidence>
<dbReference type="InterPro" id="IPR045062">
    <property type="entry name" value="Cyt_c_biogenesis_CcsA/CcmC"/>
</dbReference>
<dbReference type="PANTHER" id="PTHR30071">
    <property type="entry name" value="HEME EXPORTER PROTEIN C"/>
    <property type="match status" value="1"/>
</dbReference>
<protein>
    <recommendedName>
        <fullName evidence="3">Heme exporter protein C</fullName>
    </recommendedName>
</protein>
<accession>A0A1I3DRF0</accession>
<dbReference type="GO" id="GO:0015232">
    <property type="term" value="F:heme transmembrane transporter activity"/>
    <property type="evidence" value="ECO:0007669"/>
    <property type="project" value="InterPro"/>
</dbReference>
<keyword evidence="4 8" id="KW-0812">Transmembrane</keyword>
<feature type="domain" description="Cytochrome c assembly protein" evidence="9">
    <location>
        <begin position="14"/>
        <end position="162"/>
    </location>
</feature>
<dbReference type="InterPro" id="IPR002541">
    <property type="entry name" value="Cyt_c_assembly"/>
</dbReference>
<dbReference type="EMBL" id="FOQK01000007">
    <property type="protein sequence ID" value="SFH89296.1"/>
    <property type="molecule type" value="Genomic_DNA"/>
</dbReference>
<dbReference type="Proteomes" id="UP000183639">
    <property type="component" value="Unassembled WGS sequence"/>
</dbReference>
<evidence type="ECO:0000256" key="1">
    <source>
        <dbReference type="ARBA" id="ARBA00004141"/>
    </source>
</evidence>
<evidence type="ECO:0000256" key="8">
    <source>
        <dbReference type="SAM" id="Phobius"/>
    </source>
</evidence>
<comment type="subcellular location">
    <subcellularLocation>
        <location evidence="1">Membrane</location>
        <topology evidence="1">Multi-pass membrane protein</topology>
    </subcellularLocation>
</comment>
<keyword evidence="5" id="KW-0201">Cytochrome c-type biogenesis</keyword>
<gene>
    <name evidence="10" type="ORF">SAMN04487861_10799</name>
</gene>
<keyword evidence="7 8" id="KW-0472">Membrane</keyword>
<evidence type="ECO:0000313" key="11">
    <source>
        <dbReference type="Proteomes" id="UP000183639"/>
    </source>
</evidence>
<feature type="transmembrane region" description="Helical" evidence="8">
    <location>
        <begin position="41"/>
        <end position="63"/>
    </location>
</feature>
<feature type="transmembrane region" description="Helical" evidence="8">
    <location>
        <begin position="84"/>
        <end position="104"/>
    </location>
</feature>
<evidence type="ECO:0000256" key="4">
    <source>
        <dbReference type="ARBA" id="ARBA00022692"/>
    </source>
</evidence>
<proteinExistence type="inferred from homology"/>
<evidence type="ECO:0000256" key="2">
    <source>
        <dbReference type="ARBA" id="ARBA00005840"/>
    </source>
</evidence>
<evidence type="ECO:0000256" key="6">
    <source>
        <dbReference type="ARBA" id="ARBA00022989"/>
    </source>
</evidence>
<dbReference type="GO" id="GO:0005886">
    <property type="term" value="C:plasma membrane"/>
    <property type="evidence" value="ECO:0007669"/>
    <property type="project" value="TreeGrafter"/>
</dbReference>
<evidence type="ECO:0000259" key="9">
    <source>
        <dbReference type="Pfam" id="PF01578"/>
    </source>
</evidence>
<feature type="transmembrane region" description="Helical" evidence="8">
    <location>
        <begin position="146"/>
        <end position="166"/>
    </location>
</feature>
<feature type="transmembrane region" description="Helical" evidence="8">
    <location>
        <begin position="186"/>
        <end position="207"/>
    </location>
</feature>
<dbReference type="PANTHER" id="PTHR30071:SF1">
    <property type="entry name" value="CYTOCHROME B_B6 PROTEIN-RELATED"/>
    <property type="match status" value="1"/>
</dbReference>
<sequence length="219" mass="24435">MMKVIQARMLPWAVGLLTAVVIYLVFFVVPPAQGLGDYVRIAFFHIPMAWVSVLAFLMSAWWGAGYLRRQEMRADRLSAASAKLGLVFVVLATVSGAVFSKLTWGAYWNWDPRQTTIFVLLLIYGAYLTLRAAMPEPRRRARVTAVYALFSFLTVPFLVFIIPRLYFSLHPSPVINGSGSLDMDPVMLGTLLAGLLDATLLYVWLVFRSVGGKDKEALP</sequence>
<evidence type="ECO:0000256" key="3">
    <source>
        <dbReference type="ARBA" id="ARBA00016463"/>
    </source>
</evidence>
<reference evidence="10 11" key="1">
    <citation type="submission" date="2016-10" db="EMBL/GenBank/DDBJ databases">
        <authorList>
            <person name="de Groot N.N."/>
        </authorList>
    </citation>
    <scope>NUCLEOTIDE SEQUENCE [LARGE SCALE GENOMIC DNA]</scope>
    <source>
        <strain evidence="10 11">Z108</strain>
    </source>
</reference>
<organism evidence="10 11">
    <name type="scientific">Selenomonas ruminantium</name>
    <dbReference type="NCBI Taxonomy" id="971"/>
    <lineage>
        <taxon>Bacteria</taxon>
        <taxon>Bacillati</taxon>
        <taxon>Bacillota</taxon>
        <taxon>Negativicutes</taxon>
        <taxon>Selenomonadales</taxon>
        <taxon>Selenomonadaceae</taxon>
        <taxon>Selenomonas</taxon>
    </lineage>
</organism>
<dbReference type="GO" id="GO:0020037">
    <property type="term" value="F:heme binding"/>
    <property type="evidence" value="ECO:0007669"/>
    <property type="project" value="InterPro"/>
</dbReference>
<dbReference type="PRINTS" id="PR01386">
    <property type="entry name" value="CCMCBIOGNSIS"/>
</dbReference>
<evidence type="ECO:0000256" key="5">
    <source>
        <dbReference type="ARBA" id="ARBA00022748"/>
    </source>
</evidence>
<feature type="transmembrane region" description="Helical" evidence="8">
    <location>
        <begin position="12"/>
        <end position="29"/>
    </location>
</feature>
<dbReference type="GO" id="GO:0017004">
    <property type="term" value="P:cytochrome complex assembly"/>
    <property type="evidence" value="ECO:0007669"/>
    <property type="project" value="UniProtKB-KW"/>
</dbReference>
<dbReference type="InterPro" id="IPR003557">
    <property type="entry name" value="Cyt_c_biogenesis_CcmC"/>
</dbReference>
<dbReference type="Pfam" id="PF01578">
    <property type="entry name" value="Cytochrom_C_asm"/>
    <property type="match status" value="1"/>
</dbReference>
<name>A0A1I3DRF0_SELRU</name>
<evidence type="ECO:0000256" key="7">
    <source>
        <dbReference type="ARBA" id="ARBA00023136"/>
    </source>
</evidence>
<dbReference type="AlphaFoldDB" id="A0A1I3DRF0"/>
<comment type="similarity">
    <text evidence="2">Belongs to the CcmC/CycZ/HelC family.</text>
</comment>